<dbReference type="EMBL" id="FMIK01000048">
    <property type="protein sequence ID" value="SCM01637.1"/>
    <property type="molecule type" value="Genomic_DNA"/>
</dbReference>
<evidence type="ECO:0000256" key="1">
    <source>
        <dbReference type="SAM" id="MobiDB-lite"/>
    </source>
</evidence>
<organism evidence="2 3">
    <name type="scientific">Bacillus cytotoxicus</name>
    <dbReference type="NCBI Taxonomy" id="580165"/>
    <lineage>
        <taxon>Bacteria</taxon>
        <taxon>Bacillati</taxon>
        <taxon>Bacillota</taxon>
        <taxon>Bacilli</taxon>
        <taxon>Bacillales</taxon>
        <taxon>Bacillaceae</taxon>
        <taxon>Bacillus</taxon>
        <taxon>Bacillus cereus group</taxon>
    </lineage>
</organism>
<sequence length="21" mass="2464">MTKETLRKIVPKNNFGSNEEK</sequence>
<comment type="caution">
    <text evidence="2">The sequence shown here is derived from an EMBL/GenBank/DDBJ whole genome shotgun (WGS) entry which is preliminary data.</text>
</comment>
<evidence type="ECO:0000313" key="3">
    <source>
        <dbReference type="Proteomes" id="UP000242164"/>
    </source>
</evidence>
<accession>A0AAX2CKS6</accession>
<evidence type="ECO:0000313" key="2">
    <source>
        <dbReference type="EMBL" id="SCM01637.1"/>
    </source>
</evidence>
<feature type="region of interest" description="Disordered" evidence="1">
    <location>
        <begin position="1"/>
        <end position="21"/>
    </location>
</feature>
<dbReference type="Proteomes" id="UP000242164">
    <property type="component" value="Unassembled WGS sequence"/>
</dbReference>
<dbReference type="AlphaFoldDB" id="A0AAX2CKS6"/>
<protein>
    <submittedName>
        <fullName evidence="2">Uncharacterized protein</fullName>
    </submittedName>
</protein>
<proteinExistence type="predicted"/>
<gene>
    <name evidence="2" type="ORF">BCB44BAC_03532</name>
</gene>
<name>A0AAX2CKS6_9BACI</name>
<reference evidence="2 3" key="1">
    <citation type="submission" date="2016-08" db="EMBL/GenBank/DDBJ databases">
        <authorList>
            <person name="Loux V."/>
            <person name="Rue O."/>
        </authorList>
    </citation>
    <scope>NUCLEOTIDE SEQUENCE [LARGE SCALE GENOMIC DNA]</scope>
    <source>
        <strain evidence="2 3">AFSSA_08CEB44bac</strain>
    </source>
</reference>